<gene>
    <name evidence="1" type="ORF">ET33_33135</name>
</gene>
<reference evidence="1 2" key="1">
    <citation type="submission" date="2014-06" db="EMBL/GenBank/DDBJ databases">
        <title>Draft genome sequence of Paenibacillus sp. MSt1.</title>
        <authorList>
            <person name="Aw Y.K."/>
            <person name="Ong K.S."/>
            <person name="Gan H.M."/>
            <person name="Lee S.M."/>
        </authorList>
    </citation>
    <scope>NUCLEOTIDE SEQUENCE [LARGE SCALE GENOMIC DNA]</scope>
    <source>
        <strain evidence="1 2">MSt1</strain>
    </source>
</reference>
<evidence type="ECO:0000313" key="1">
    <source>
        <dbReference type="EMBL" id="KEQ26684.1"/>
    </source>
</evidence>
<organism evidence="1 2">
    <name type="scientific">Paenibacillus tyrfis</name>
    <dbReference type="NCBI Taxonomy" id="1501230"/>
    <lineage>
        <taxon>Bacteria</taxon>
        <taxon>Bacillati</taxon>
        <taxon>Bacillota</taxon>
        <taxon>Bacilli</taxon>
        <taxon>Bacillales</taxon>
        <taxon>Paenibacillaceae</taxon>
        <taxon>Paenibacillus</taxon>
    </lineage>
</organism>
<sequence length="167" mass="19475">MQEDRRTGIVRVVDNVGRIVIPTELRRMLNLDPNVKTEYFCDDKREAILVYRYHSKECLFCLSGKQTIYFKKFYICVSCIQSLPALQVFLARVERERASESNKKDNAPRRKKALDRLHQVMKENPRASQRELAKILGCSPAWVSKLIRGLQMDRAKHHIKGVLDDDV</sequence>
<dbReference type="AlphaFoldDB" id="A0A081P7L1"/>
<dbReference type="Gene3D" id="2.10.260.10">
    <property type="match status" value="1"/>
</dbReference>
<dbReference type="SUPFAM" id="SSF89447">
    <property type="entry name" value="AbrB/MazE/MraZ-like"/>
    <property type="match status" value="1"/>
</dbReference>
<protein>
    <recommendedName>
        <fullName evidence="3">SpoVT-AbrB domain-containing protein</fullName>
    </recommendedName>
</protein>
<dbReference type="Gene3D" id="1.10.260.40">
    <property type="entry name" value="lambda repressor-like DNA-binding domains"/>
    <property type="match status" value="1"/>
</dbReference>
<dbReference type="RefSeq" id="WP_036679645.1">
    <property type="nucleotide sequence ID" value="NZ_JNVM01000006.1"/>
</dbReference>
<comment type="caution">
    <text evidence="1">The sequence shown here is derived from an EMBL/GenBank/DDBJ whole genome shotgun (WGS) entry which is preliminary data.</text>
</comment>
<dbReference type="eggNOG" id="COG2002">
    <property type="taxonomic scope" value="Bacteria"/>
</dbReference>
<evidence type="ECO:0008006" key="3">
    <source>
        <dbReference type="Google" id="ProtNLM"/>
    </source>
</evidence>
<dbReference type="InterPro" id="IPR037914">
    <property type="entry name" value="SpoVT-AbrB_sf"/>
</dbReference>
<evidence type="ECO:0000313" key="2">
    <source>
        <dbReference type="Proteomes" id="UP000028123"/>
    </source>
</evidence>
<keyword evidence="2" id="KW-1185">Reference proteome</keyword>
<dbReference type="Proteomes" id="UP000028123">
    <property type="component" value="Unassembled WGS sequence"/>
</dbReference>
<dbReference type="InterPro" id="IPR010982">
    <property type="entry name" value="Lambda_DNA-bd_dom_sf"/>
</dbReference>
<accession>A0A081P7L1</accession>
<name>A0A081P7L1_9BACL</name>
<dbReference type="OrthoDB" id="2606312at2"/>
<proteinExistence type="predicted"/>
<dbReference type="EMBL" id="JNVM01000006">
    <property type="protein sequence ID" value="KEQ26684.1"/>
    <property type="molecule type" value="Genomic_DNA"/>
</dbReference>
<dbReference type="GO" id="GO:0003677">
    <property type="term" value="F:DNA binding"/>
    <property type="evidence" value="ECO:0007669"/>
    <property type="project" value="InterPro"/>
</dbReference>